<dbReference type="AlphaFoldDB" id="A0AAV3XBC2"/>
<dbReference type="Proteomes" id="UP001050975">
    <property type="component" value="Unassembled WGS sequence"/>
</dbReference>
<reference evidence="2" key="1">
    <citation type="submission" date="2019-10" db="EMBL/GenBank/DDBJ databases">
        <title>Draft genome sequece of Microseira wollei NIES-4236.</title>
        <authorList>
            <person name="Yamaguchi H."/>
            <person name="Suzuki S."/>
            <person name="Kawachi M."/>
        </authorList>
    </citation>
    <scope>NUCLEOTIDE SEQUENCE</scope>
    <source>
        <strain evidence="2">NIES-4236</strain>
    </source>
</reference>
<dbReference type="RefSeq" id="WP_226576762.1">
    <property type="nucleotide sequence ID" value="NZ_BLAY01000016.1"/>
</dbReference>
<organism evidence="2 3">
    <name type="scientific">Microseira wollei NIES-4236</name>
    <dbReference type="NCBI Taxonomy" id="2530354"/>
    <lineage>
        <taxon>Bacteria</taxon>
        <taxon>Bacillati</taxon>
        <taxon>Cyanobacteriota</taxon>
        <taxon>Cyanophyceae</taxon>
        <taxon>Oscillatoriophycideae</taxon>
        <taxon>Aerosakkonematales</taxon>
        <taxon>Aerosakkonemataceae</taxon>
        <taxon>Microseira</taxon>
    </lineage>
</organism>
<dbReference type="EMBL" id="BLAY01000016">
    <property type="protein sequence ID" value="GET36672.1"/>
    <property type="molecule type" value="Genomic_DNA"/>
</dbReference>
<evidence type="ECO:0000313" key="3">
    <source>
        <dbReference type="Proteomes" id="UP001050975"/>
    </source>
</evidence>
<accession>A0AAV3XBC2</accession>
<dbReference type="Gene3D" id="2.60.120.380">
    <property type="match status" value="2"/>
</dbReference>
<dbReference type="SUPFAM" id="SSF89260">
    <property type="entry name" value="Collagen-binding domain"/>
    <property type="match status" value="2"/>
</dbReference>
<feature type="domain" description="Peptidase C-terminal archaeal/bacterial" evidence="1">
    <location>
        <begin position="161"/>
        <end position="204"/>
    </location>
</feature>
<dbReference type="Pfam" id="PF04151">
    <property type="entry name" value="PPC"/>
    <property type="match status" value="2"/>
</dbReference>
<evidence type="ECO:0000259" key="1">
    <source>
        <dbReference type="Pfam" id="PF04151"/>
    </source>
</evidence>
<evidence type="ECO:0000313" key="2">
    <source>
        <dbReference type="EMBL" id="GET36672.1"/>
    </source>
</evidence>
<feature type="domain" description="Peptidase C-terminal archaeal/bacterial" evidence="1">
    <location>
        <begin position="30"/>
        <end position="103"/>
    </location>
</feature>
<proteinExistence type="predicted"/>
<sequence length="252" mass="27501">MPPITNYVIGNLTSTPVTRTDFLNETYTDDVYRFNISETNSINLDLRNISAGDDADLYLYLDSNNNGQWDTSDQQLASSLRGSNSDDSINYVASTGTYFARVQRFAPGSNGGLNYTLDLSSTQQYPSATTAPNLIPNEVDGGVLSRGQTYTSSGSVGSTDTSDIYRFSLASASNVNVRLTGLTSDADIRLIRDFNNNRIVDAGEVSTQFASTRSGTSSENFSFFHQSGIPFYVQVFQYSGDTNYQLQVNPTA</sequence>
<name>A0AAV3XBC2_9CYAN</name>
<comment type="caution">
    <text evidence="2">The sequence shown here is derived from an EMBL/GenBank/DDBJ whole genome shotgun (WGS) entry which is preliminary data.</text>
</comment>
<gene>
    <name evidence="2" type="ORF">MiSe_14240</name>
</gene>
<dbReference type="InterPro" id="IPR007280">
    <property type="entry name" value="Peptidase_C_arc/bac"/>
</dbReference>
<keyword evidence="3" id="KW-1185">Reference proteome</keyword>
<protein>
    <submittedName>
        <fullName evidence="2">Peptidase domain-containing protein</fullName>
    </submittedName>
</protein>